<gene>
    <name evidence="3" type="ORF">CTheo_2267</name>
</gene>
<keyword evidence="4" id="KW-1185">Reference proteome</keyword>
<feature type="compositionally biased region" description="Low complexity" evidence="1">
    <location>
        <begin position="187"/>
        <end position="205"/>
    </location>
</feature>
<dbReference type="Gene3D" id="3.40.50.10190">
    <property type="entry name" value="BRCT domain"/>
    <property type="match status" value="1"/>
</dbReference>
<proteinExistence type="predicted"/>
<sequence>MAPIFKTSSGLPLAVYIEPSSNRAGLLKTILSNGGGVSSRIPSAHVILVNVQSRDGRECARQLCTDPDRVVLFHEWVDACLTAGKLLGDELDWGNLRIQDPEIVDENLYAEDTAPSAPKVKEEAVDGASAESNRPWPTPTSPTQLPEGELPVSAGLPSRTAPTPPLVKSEATGQIPESSQQEPAHQPSFVPERSKSSSPSLAKSTTPPPSYGNIPHNPELNSLFHSACKEWNAMKKAAESYVSPVLKRKSYSMDRNIPTQDKPPAKSPRLAMSQDQTEWSPTSTQVYEPLAKKQRPPLPAGSTKRGPKRRNPVEDTPGDRSGSSSVGVTPSQSLEDATNLGRESSLTPRSVEKLFTFFGEPIQFWLQMDLPDRGAVIRLLKKHGGQIASTLEAASYIIVSKAAPQYVELLVEADAADRVAVPVAWIHQCVQTNKLVPVDDYAIISHGSKMGGPLAEEDIIRAATADTPPAPSLEWIPAHTNGYKFTADDQAYLQRYLAWKVARDPGFSVREICQELGKNVCTNTARANPL</sequence>
<organism evidence="3 4">
    <name type="scientific">Ceratobasidium theobromae</name>
    <dbReference type="NCBI Taxonomy" id="1582974"/>
    <lineage>
        <taxon>Eukaryota</taxon>
        <taxon>Fungi</taxon>
        <taxon>Dikarya</taxon>
        <taxon>Basidiomycota</taxon>
        <taxon>Agaricomycotina</taxon>
        <taxon>Agaricomycetes</taxon>
        <taxon>Cantharellales</taxon>
        <taxon>Ceratobasidiaceae</taxon>
        <taxon>Ceratobasidium</taxon>
    </lineage>
</organism>
<dbReference type="EMBL" id="SSOP01000022">
    <property type="protein sequence ID" value="KAB5594337.1"/>
    <property type="molecule type" value="Genomic_DNA"/>
</dbReference>
<dbReference type="InterPro" id="IPR036420">
    <property type="entry name" value="BRCT_dom_sf"/>
</dbReference>
<name>A0A5N5QSY5_9AGAM</name>
<feature type="region of interest" description="Disordered" evidence="1">
    <location>
        <begin position="109"/>
        <end position="217"/>
    </location>
</feature>
<evidence type="ECO:0000313" key="3">
    <source>
        <dbReference type="EMBL" id="KAB5594337.1"/>
    </source>
</evidence>
<protein>
    <recommendedName>
        <fullName evidence="2">BRCT domain-containing protein</fullName>
    </recommendedName>
</protein>
<dbReference type="PROSITE" id="PS50172">
    <property type="entry name" value="BRCT"/>
    <property type="match status" value="1"/>
</dbReference>
<dbReference type="Pfam" id="PF16589">
    <property type="entry name" value="BRCT_2"/>
    <property type="match status" value="1"/>
</dbReference>
<dbReference type="Proteomes" id="UP000383932">
    <property type="component" value="Unassembled WGS sequence"/>
</dbReference>
<feature type="domain" description="BRCT" evidence="2">
    <location>
        <begin position="372"/>
        <end position="443"/>
    </location>
</feature>
<dbReference type="AlphaFoldDB" id="A0A5N5QSY5"/>
<dbReference type="InterPro" id="IPR001357">
    <property type="entry name" value="BRCT_dom"/>
</dbReference>
<reference evidence="3 4" key="1">
    <citation type="journal article" date="2019" name="Fungal Biol. Biotechnol.">
        <title>Draft genome sequence of fastidious pathogen Ceratobasidium theobromae, which causes vascular-streak dieback in Theobroma cacao.</title>
        <authorList>
            <person name="Ali S.S."/>
            <person name="Asman A."/>
            <person name="Shao J."/>
            <person name="Firmansyah A.P."/>
            <person name="Susilo A.W."/>
            <person name="Rosmana A."/>
            <person name="McMahon P."/>
            <person name="Junaid M."/>
            <person name="Guest D."/>
            <person name="Kheng T.Y."/>
            <person name="Meinhardt L.W."/>
            <person name="Bailey B.A."/>
        </authorList>
    </citation>
    <scope>NUCLEOTIDE SEQUENCE [LARGE SCALE GENOMIC DNA]</scope>
    <source>
        <strain evidence="3 4">CT2</strain>
    </source>
</reference>
<evidence type="ECO:0000313" key="4">
    <source>
        <dbReference type="Proteomes" id="UP000383932"/>
    </source>
</evidence>
<feature type="region of interest" description="Disordered" evidence="1">
    <location>
        <begin position="252"/>
        <end position="345"/>
    </location>
</feature>
<accession>A0A5N5QSY5</accession>
<dbReference type="OrthoDB" id="426865at2759"/>
<evidence type="ECO:0000256" key="1">
    <source>
        <dbReference type="SAM" id="MobiDB-lite"/>
    </source>
</evidence>
<evidence type="ECO:0000259" key="2">
    <source>
        <dbReference type="PROSITE" id="PS50172"/>
    </source>
</evidence>
<feature type="compositionally biased region" description="Polar residues" evidence="1">
    <location>
        <begin position="273"/>
        <end position="286"/>
    </location>
</feature>
<feature type="compositionally biased region" description="Polar residues" evidence="1">
    <location>
        <begin position="171"/>
        <end position="183"/>
    </location>
</feature>
<comment type="caution">
    <text evidence="3">The sequence shown here is derived from an EMBL/GenBank/DDBJ whole genome shotgun (WGS) entry which is preliminary data.</text>
</comment>
<dbReference type="SUPFAM" id="SSF52113">
    <property type="entry name" value="BRCT domain"/>
    <property type="match status" value="1"/>
</dbReference>
<feature type="compositionally biased region" description="Polar residues" evidence="1">
    <location>
        <begin position="321"/>
        <end position="345"/>
    </location>
</feature>